<dbReference type="Proteomes" id="UP000433223">
    <property type="component" value="Chromosome"/>
</dbReference>
<keyword evidence="2" id="KW-1185">Reference proteome</keyword>
<dbReference type="RefSeq" id="WP_158913749.1">
    <property type="nucleotide sequence ID" value="NZ_CP046875.1"/>
</dbReference>
<proteinExistence type="predicted"/>
<name>A0AAE6R5B1_9STRE</name>
<organism evidence="1 2">
    <name type="scientific">Streptococcus ruminicola</name>
    <dbReference type="NCBI Taxonomy" id="2686210"/>
    <lineage>
        <taxon>Bacteria</taxon>
        <taxon>Bacillati</taxon>
        <taxon>Bacillota</taxon>
        <taxon>Bacilli</taxon>
        <taxon>Lactobacillales</taxon>
        <taxon>Streptococcaceae</taxon>
        <taxon>Streptococcus</taxon>
    </lineage>
</organism>
<evidence type="ECO:0000313" key="1">
    <source>
        <dbReference type="EMBL" id="QGZ27191.1"/>
    </source>
</evidence>
<protein>
    <submittedName>
        <fullName evidence="1">Uncharacterized protein</fullName>
    </submittedName>
</protein>
<gene>
    <name evidence="1" type="ORF">GP482_03110</name>
</gene>
<evidence type="ECO:0000313" key="2">
    <source>
        <dbReference type="Proteomes" id="UP000433223"/>
    </source>
</evidence>
<dbReference type="EMBL" id="CP046875">
    <property type="protein sequence ID" value="QGZ27191.1"/>
    <property type="molecule type" value="Genomic_DNA"/>
</dbReference>
<reference evidence="1 2" key="1">
    <citation type="submission" date="2019-12" db="EMBL/GenBank/DDBJ databases">
        <title>Complete genome sequence of Streptococcus lutetiensis CNU 77-61 isolated from Capra aegagrus hircus.</title>
        <authorList>
            <person name="Park S.Y."/>
            <person name="Kim J.H."/>
            <person name="Seo S.W."/>
        </authorList>
    </citation>
    <scope>NUCLEOTIDE SEQUENCE [LARGE SCALE GENOMIC DNA]</scope>
    <source>
        <strain evidence="1 2">CNU_77-61</strain>
    </source>
</reference>
<dbReference type="AlphaFoldDB" id="A0AAE6R5B1"/>
<accession>A0AAE6R5B1</accession>
<sequence length="88" mass="10695">MFEIEYTTWKNICCAYRSLSEGSKKVSLQWFPFTKLSKDDWEYLISQEFYDSYIKSGSFLLFESAIQRSENYEMAVLEMLLWFLRKKK</sequence>